<dbReference type="Proteomes" id="UP000248021">
    <property type="component" value="Unassembled WGS sequence"/>
</dbReference>
<organism evidence="1 2">
    <name type="scientific">Chelatococcus asaccharovorans</name>
    <dbReference type="NCBI Taxonomy" id="28210"/>
    <lineage>
        <taxon>Bacteria</taxon>
        <taxon>Pseudomonadati</taxon>
        <taxon>Pseudomonadota</taxon>
        <taxon>Alphaproteobacteria</taxon>
        <taxon>Hyphomicrobiales</taxon>
        <taxon>Chelatococcaceae</taxon>
        <taxon>Chelatococcus</taxon>
    </lineage>
</organism>
<proteinExistence type="predicted"/>
<dbReference type="RefSeq" id="WP_110373117.1">
    <property type="nucleotide sequence ID" value="NZ_JAHBRY010000001.1"/>
</dbReference>
<dbReference type="Pfam" id="PF05534">
    <property type="entry name" value="HicB"/>
    <property type="match status" value="1"/>
</dbReference>
<evidence type="ECO:0000313" key="1">
    <source>
        <dbReference type="EMBL" id="PXW65127.1"/>
    </source>
</evidence>
<keyword evidence="2" id="KW-1185">Reference proteome</keyword>
<name>A0A2V3UJW2_9HYPH</name>
<dbReference type="AlphaFoldDB" id="A0A2V3UJW2"/>
<dbReference type="InterPro" id="IPR035069">
    <property type="entry name" value="TTHA1013/TTHA0281-like"/>
</dbReference>
<sequence>MKDVIEIDGHKAVVSFDPDIQMFRGEFLDLTGGADFYADNVKDLEAEGRRSLETFLEVCAERGIEPTRKFSGKFVLRVPPKVHEAAALRAAAEGRSMDEWLAKTIEEAATA</sequence>
<dbReference type="EMBL" id="QJJK01000001">
    <property type="protein sequence ID" value="PXW65127.1"/>
    <property type="molecule type" value="Genomic_DNA"/>
</dbReference>
<dbReference type="SUPFAM" id="SSF143100">
    <property type="entry name" value="TTHA1013/TTHA0281-like"/>
    <property type="match status" value="1"/>
</dbReference>
<dbReference type="InterPro" id="IPR008651">
    <property type="entry name" value="Uncharacterised_HicB"/>
</dbReference>
<evidence type="ECO:0000313" key="2">
    <source>
        <dbReference type="Proteomes" id="UP000248021"/>
    </source>
</evidence>
<dbReference type="GO" id="GO:0006355">
    <property type="term" value="P:regulation of DNA-templated transcription"/>
    <property type="evidence" value="ECO:0007669"/>
    <property type="project" value="InterPro"/>
</dbReference>
<protein>
    <submittedName>
        <fullName evidence="1">Putative HicB family RNase H-like nuclease</fullName>
    </submittedName>
</protein>
<gene>
    <name evidence="1" type="ORF">C7450_101890</name>
</gene>
<dbReference type="InterPro" id="IPR010985">
    <property type="entry name" value="Ribbon_hlx_hlx"/>
</dbReference>
<comment type="caution">
    <text evidence="1">The sequence shown here is derived from an EMBL/GenBank/DDBJ whole genome shotgun (WGS) entry which is preliminary data.</text>
</comment>
<accession>A0A2V3UJW2</accession>
<dbReference type="OrthoDB" id="5297106at2"/>
<dbReference type="SUPFAM" id="SSF47598">
    <property type="entry name" value="Ribbon-helix-helix"/>
    <property type="match status" value="1"/>
</dbReference>
<reference evidence="1 2" key="1">
    <citation type="submission" date="2018-05" db="EMBL/GenBank/DDBJ databases">
        <title>Genomic Encyclopedia of Type Strains, Phase IV (KMG-IV): sequencing the most valuable type-strain genomes for metagenomic binning, comparative biology and taxonomic classification.</title>
        <authorList>
            <person name="Goeker M."/>
        </authorList>
    </citation>
    <scope>NUCLEOTIDE SEQUENCE [LARGE SCALE GENOMIC DNA]</scope>
    <source>
        <strain evidence="1 2">DSM 6462</strain>
    </source>
</reference>